<feature type="region of interest" description="Disordered" evidence="4">
    <location>
        <begin position="1"/>
        <end position="33"/>
    </location>
</feature>
<comment type="caution">
    <text evidence="6">The sequence shown here is derived from an EMBL/GenBank/DDBJ whole genome shotgun (WGS) entry which is preliminary data.</text>
</comment>
<dbReference type="PANTHER" id="PTHR31948">
    <property type="entry name" value="ZINC-FINGER HOMEODOMAIN PROTEIN 2"/>
    <property type="match status" value="1"/>
</dbReference>
<dbReference type="EMBL" id="JARBHA010000008">
    <property type="protein sequence ID" value="KAJ9693670.1"/>
    <property type="molecule type" value="Genomic_DNA"/>
</dbReference>
<name>A0AA39DS54_VITRO</name>
<feature type="domain" description="ZF-HD dimerization-type" evidence="5">
    <location>
        <begin position="70"/>
        <end position="119"/>
    </location>
</feature>
<evidence type="ECO:0000313" key="7">
    <source>
        <dbReference type="Proteomes" id="UP001168098"/>
    </source>
</evidence>
<dbReference type="InterPro" id="IPR006456">
    <property type="entry name" value="ZF_HD_homeobox_Cys/His_dimer"/>
</dbReference>
<reference evidence="6 7" key="1">
    <citation type="journal article" date="2023" name="BMC Biotechnol.">
        <title>Vitis rotundifolia cv Carlos genome sequencing.</title>
        <authorList>
            <person name="Huff M."/>
            <person name="Hulse-Kemp A."/>
            <person name="Scheffler B."/>
            <person name="Youngblood R."/>
            <person name="Simpson S."/>
            <person name="Babiker E."/>
            <person name="Staton M."/>
        </authorList>
    </citation>
    <scope>NUCLEOTIDE SEQUENCE [LARGE SCALE GENOMIC DNA]</scope>
    <source>
        <tissue evidence="6">Leaf</tissue>
    </source>
</reference>
<dbReference type="GO" id="GO:0005634">
    <property type="term" value="C:nucleus"/>
    <property type="evidence" value="ECO:0007669"/>
    <property type="project" value="TreeGrafter"/>
</dbReference>
<evidence type="ECO:0000259" key="5">
    <source>
        <dbReference type="PROSITE" id="PS51523"/>
    </source>
</evidence>
<dbReference type="PROSITE" id="PS51523">
    <property type="entry name" value="ZF_HD_DIMER"/>
    <property type="match status" value="1"/>
</dbReference>
<evidence type="ECO:0000256" key="2">
    <source>
        <dbReference type="ARBA" id="ARBA00022771"/>
    </source>
</evidence>
<evidence type="ECO:0000256" key="3">
    <source>
        <dbReference type="ARBA" id="ARBA00022833"/>
    </source>
</evidence>
<protein>
    <recommendedName>
        <fullName evidence="5">ZF-HD dimerization-type domain-containing protein</fullName>
    </recommendedName>
</protein>
<gene>
    <name evidence="6" type="ORF">PVL29_009565</name>
</gene>
<accession>A0AA39DS54</accession>
<sequence>MRNSFATTRHYSPSNRRSGMSSPSMFVEEQDQKTLQLSHDLKDKKHKEEHKNAAVFPDKALSSKEKNVIYKECRKNHAASIGGYAVDGCREFMAAGEEGTSASFKCAACSCHRNFHRKEVENDCFCDCSSISTTLK</sequence>
<dbReference type="NCBIfam" id="TIGR01566">
    <property type="entry name" value="ZF_HD_prot_N"/>
    <property type="match status" value="1"/>
</dbReference>
<feature type="compositionally biased region" description="Polar residues" evidence="4">
    <location>
        <begin position="1"/>
        <end position="24"/>
    </location>
</feature>
<evidence type="ECO:0000256" key="1">
    <source>
        <dbReference type="ARBA" id="ARBA00022723"/>
    </source>
</evidence>
<dbReference type="PANTHER" id="PTHR31948:SF171">
    <property type="entry name" value="HOMEOBOX DOMAIN-CONTAINING PROTEIN"/>
    <property type="match status" value="1"/>
</dbReference>
<dbReference type="GO" id="GO:0003700">
    <property type="term" value="F:DNA-binding transcription factor activity"/>
    <property type="evidence" value="ECO:0007669"/>
    <property type="project" value="TreeGrafter"/>
</dbReference>
<evidence type="ECO:0000256" key="4">
    <source>
        <dbReference type="SAM" id="MobiDB-lite"/>
    </source>
</evidence>
<evidence type="ECO:0000313" key="6">
    <source>
        <dbReference type="EMBL" id="KAJ9693670.1"/>
    </source>
</evidence>
<keyword evidence="7" id="KW-1185">Reference proteome</keyword>
<dbReference type="Pfam" id="PF04770">
    <property type="entry name" value="ZF-HD_dimer"/>
    <property type="match status" value="1"/>
</dbReference>
<keyword evidence="3" id="KW-0862">Zinc</keyword>
<proteinExistence type="predicted"/>
<keyword evidence="1" id="KW-0479">Metal-binding</keyword>
<organism evidence="6 7">
    <name type="scientific">Vitis rotundifolia</name>
    <name type="common">Muscadine grape</name>
    <dbReference type="NCBI Taxonomy" id="103349"/>
    <lineage>
        <taxon>Eukaryota</taxon>
        <taxon>Viridiplantae</taxon>
        <taxon>Streptophyta</taxon>
        <taxon>Embryophyta</taxon>
        <taxon>Tracheophyta</taxon>
        <taxon>Spermatophyta</taxon>
        <taxon>Magnoliopsida</taxon>
        <taxon>eudicotyledons</taxon>
        <taxon>Gunneridae</taxon>
        <taxon>Pentapetalae</taxon>
        <taxon>rosids</taxon>
        <taxon>Vitales</taxon>
        <taxon>Vitaceae</taxon>
        <taxon>Viteae</taxon>
        <taxon>Vitis</taxon>
    </lineage>
</organism>
<dbReference type="GO" id="GO:0050793">
    <property type="term" value="P:regulation of developmental process"/>
    <property type="evidence" value="ECO:0007669"/>
    <property type="project" value="TreeGrafter"/>
</dbReference>
<dbReference type="AlphaFoldDB" id="A0AA39DS54"/>
<keyword evidence="2" id="KW-0863">Zinc-finger</keyword>
<dbReference type="Proteomes" id="UP001168098">
    <property type="component" value="Unassembled WGS sequence"/>
</dbReference>
<dbReference type="GO" id="GO:0000976">
    <property type="term" value="F:transcription cis-regulatory region binding"/>
    <property type="evidence" value="ECO:0007669"/>
    <property type="project" value="TreeGrafter"/>
</dbReference>
<dbReference type="GO" id="GO:0008270">
    <property type="term" value="F:zinc ion binding"/>
    <property type="evidence" value="ECO:0007669"/>
    <property type="project" value="UniProtKB-KW"/>
</dbReference>